<feature type="domain" description="CarD-like/TRCF RNAP-interacting" evidence="2">
    <location>
        <begin position="20"/>
        <end position="130"/>
    </location>
</feature>
<dbReference type="Gene3D" id="1.20.58.1290">
    <property type="entry name" value="CarD-like, C-terminal domain"/>
    <property type="match status" value="1"/>
</dbReference>
<proteinExistence type="predicted"/>
<dbReference type="Pfam" id="PF02559">
    <property type="entry name" value="CarD_TRCF_RID"/>
    <property type="match status" value="1"/>
</dbReference>
<dbReference type="SUPFAM" id="SSF141259">
    <property type="entry name" value="CarD-like"/>
    <property type="match status" value="1"/>
</dbReference>
<dbReference type="InterPro" id="IPR036101">
    <property type="entry name" value="CarD-like/TRCF_RID_sf"/>
</dbReference>
<comment type="caution">
    <text evidence="3">The sequence shown here is derived from an EMBL/GenBank/DDBJ whole genome shotgun (WGS) entry which is preliminary data.</text>
</comment>
<organism evidence="3">
    <name type="scientific">mine drainage metagenome</name>
    <dbReference type="NCBI Taxonomy" id="410659"/>
    <lineage>
        <taxon>unclassified sequences</taxon>
        <taxon>metagenomes</taxon>
        <taxon>ecological metagenomes</taxon>
    </lineage>
</organism>
<protein>
    <submittedName>
        <fullName evidence="3">RNA polymerase-binding transcription factor CarD</fullName>
    </submittedName>
</protein>
<dbReference type="SMART" id="SM01058">
    <property type="entry name" value="CarD_TRCF"/>
    <property type="match status" value="1"/>
</dbReference>
<dbReference type="PANTHER" id="PTHR38447:SF1">
    <property type="entry name" value="RNA POLYMERASE-BINDING TRANSCRIPTION FACTOR CARD"/>
    <property type="match status" value="1"/>
</dbReference>
<dbReference type="InterPro" id="IPR052531">
    <property type="entry name" value="CarD-like_regulator"/>
</dbReference>
<dbReference type="EMBL" id="MLJW01007428">
    <property type="protein sequence ID" value="OIQ65317.1"/>
    <property type="molecule type" value="Genomic_DNA"/>
</dbReference>
<dbReference type="Gene3D" id="2.40.10.170">
    <property type="match status" value="1"/>
</dbReference>
<feature type="compositionally biased region" description="Basic and acidic residues" evidence="1">
    <location>
        <begin position="181"/>
        <end position="200"/>
    </location>
</feature>
<dbReference type="AlphaFoldDB" id="A0A1J5PP27"/>
<reference evidence="3" key="1">
    <citation type="submission" date="2016-10" db="EMBL/GenBank/DDBJ databases">
        <title>Sequence of Gallionella enrichment culture.</title>
        <authorList>
            <person name="Poehlein A."/>
            <person name="Muehling M."/>
            <person name="Daniel R."/>
        </authorList>
    </citation>
    <scope>NUCLEOTIDE SEQUENCE</scope>
</reference>
<accession>A0A1J5PP27</accession>
<dbReference type="InterPro" id="IPR003711">
    <property type="entry name" value="CarD-like/TRCF_RID"/>
</dbReference>
<dbReference type="InterPro" id="IPR042215">
    <property type="entry name" value="CarD-like_C"/>
</dbReference>
<sequence>MVSAAFGATAARETPRDGDPFAAGDYVVYPTHGVGRIDKIGTEEIGGHSLELIAISFEENKMTLRVPVAQAKATGLRKLATREAMAQVMTILAGRPRTSRMMWAKRAQEFQAKINSGDLKAVAEVCRDLQSAANGSAPSYSQRNLFELAIDRLAGEFAGVVGTDKADAIVKLTQKLTDGRTADTAKADKARAAEEEKSAEDAVSLAAADV</sequence>
<name>A0A1J5PP27_9ZZZZ</name>
<feature type="region of interest" description="Disordered" evidence="1">
    <location>
        <begin position="181"/>
        <end position="210"/>
    </location>
</feature>
<dbReference type="GO" id="GO:0009303">
    <property type="term" value="P:rRNA transcription"/>
    <property type="evidence" value="ECO:0007669"/>
    <property type="project" value="TreeGrafter"/>
</dbReference>
<gene>
    <name evidence="3" type="primary">carD_5</name>
    <name evidence="3" type="ORF">GALL_531280</name>
</gene>
<dbReference type="PANTHER" id="PTHR38447">
    <property type="entry name" value="TRANSCRIPTION FACTOR YDEB-RELATED"/>
    <property type="match status" value="1"/>
</dbReference>
<evidence type="ECO:0000259" key="2">
    <source>
        <dbReference type="SMART" id="SM01058"/>
    </source>
</evidence>
<evidence type="ECO:0000313" key="3">
    <source>
        <dbReference type="EMBL" id="OIQ65317.1"/>
    </source>
</evidence>
<dbReference type="Pfam" id="PF21095">
    <property type="entry name" value="CarD_C"/>
    <property type="match status" value="1"/>
</dbReference>
<evidence type="ECO:0000256" key="1">
    <source>
        <dbReference type="SAM" id="MobiDB-lite"/>
    </source>
</evidence>
<dbReference type="InterPro" id="IPR048792">
    <property type="entry name" value="CarD_C"/>
</dbReference>